<dbReference type="AlphaFoldDB" id="D1Z1R6"/>
<sequence length="140" mass="15164">MGQDDRGAVHLIEAALAAAMVMAALFYVNAMAPSPASGHSCSLEDLSSDLLNVLLFRGSSLERPSLEFTLSSPAQWRESSADICQDILYMLPPGTYCYIDTPYGTIGQRPAPGAALYVRPFIVCNDDGDMLDCKLTLWRA</sequence>
<dbReference type="Pfam" id="PF23923">
    <property type="entry name" value="DUF7262"/>
    <property type="match status" value="1"/>
</dbReference>
<gene>
    <name evidence="2" type="ordered locus">MCP_2566</name>
</gene>
<keyword evidence="1" id="KW-1133">Transmembrane helix</keyword>
<reference evidence="2 3" key="1">
    <citation type="journal article" date="2007" name="Appl. Environ. Microbiol.">
        <title>Isolation of key methanogens for global methane emission from rice paddy fields: a novel isolate affiliated with the clone cluster rice cluster I.</title>
        <authorList>
            <person name="Sakai S."/>
            <person name="Imachi H."/>
            <person name="Sekiguchi Y."/>
            <person name="Ohashi A."/>
            <person name="Harada H."/>
            <person name="Kamagata Y."/>
        </authorList>
    </citation>
    <scope>NUCLEOTIDE SEQUENCE [LARGE SCALE GENOMIC DNA]</scope>
    <source>
        <strain evidence="3">DSM 17711 / JCM 13418 / NBRC 101707 / SANAE</strain>
    </source>
</reference>
<protein>
    <submittedName>
        <fullName evidence="2">Uncharacterized protein</fullName>
    </submittedName>
</protein>
<reference evidence="3" key="3">
    <citation type="journal article" date="2011" name="PLoS ONE">
        <title>Genome sequence of a mesophilic hydrogenotrophic methanogen Methanocella paludicola, the first cultivated representative of the order Methanocellales.</title>
        <authorList>
            <person name="Sakai S."/>
            <person name="Takaki Y."/>
            <person name="Shimamura S."/>
            <person name="Sekine M."/>
            <person name="Tajima T."/>
            <person name="Kosugi H."/>
            <person name="Ichikawa N."/>
            <person name="Tasumi E."/>
            <person name="Hiraki A.T."/>
            <person name="Shimizu A."/>
            <person name="Kato Y."/>
            <person name="Nishiko R."/>
            <person name="Mori K."/>
            <person name="Fujita N."/>
            <person name="Imachi H."/>
            <person name="Takai K."/>
        </authorList>
    </citation>
    <scope>NUCLEOTIDE SEQUENCE [LARGE SCALE GENOMIC DNA]</scope>
    <source>
        <strain evidence="3">DSM 17711 / JCM 13418 / NBRC 101707 / SANAE</strain>
    </source>
</reference>
<keyword evidence="3" id="KW-1185">Reference proteome</keyword>
<evidence type="ECO:0000313" key="3">
    <source>
        <dbReference type="Proteomes" id="UP000001882"/>
    </source>
</evidence>
<dbReference type="KEGG" id="mpd:MCP_2566"/>
<proteinExistence type="predicted"/>
<organism evidence="2 3">
    <name type="scientific">Methanocella paludicola (strain DSM 17711 / JCM 13418 / NBRC 101707 / SANAE)</name>
    <dbReference type="NCBI Taxonomy" id="304371"/>
    <lineage>
        <taxon>Archaea</taxon>
        <taxon>Methanobacteriati</taxon>
        <taxon>Methanobacteriota</taxon>
        <taxon>Stenosarchaea group</taxon>
        <taxon>Methanomicrobia</taxon>
        <taxon>Methanocellales</taxon>
        <taxon>Methanocellaceae</taxon>
        <taxon>Methanocella</taxon>
    </lineage>
</organism>
<feature type="transmembrane region" description="Helical" evidence="1">
    <location>
        <begin position="7"/>
        <end position="28"/>
    </location>
</feature>
<dbReference type="GeneID" id="8682313"/>
<dbReference type="eggNOG" id="arCOG04680">
    <property type="taxonomic scope" value="Archaea"/>
</dbReference>
<reference evidence="2 3" key="2">
    <citation type="journal article" date="2008" name="Int. J. Syst. Evol. Microbiol.">
        <title>Methanocella paludicola gen. nov., sp. nov., a methane-producing archaeon, the first isolate of the lineage 'Rice Cluster I', and proposal of the new archaeal order Methanocellales ord. nov.</title>
        <authorList>
            <person name="Sakai S."/>
            <person name="Imachi H."/>
            <person name="Hanada S."/>
            <person name="Ohashi A."/>
            <person name="Harada H."/>
            <person name="Kamagata Y."/>
        </authorList>
    </citation>
    <scope>NUCLEOTIDE SEQUENCE [LARGE SCALE GENOMIC DNA]</scope>
    <source>
        <strain evidence="3">DSM 17711 / JCM 13418 / NBRC 101707 / SANAE</strain>
    </source>
</reference>
<dbReference type="Proteomes" id="UP000001882">
    <property type="component" value="Chromosome"/>
</dbReference>
<evidence type="ECO:0000313" key="2">
    <source>
        <dbReference type="EMBL" id="BAI62638.1"/>
    </source>
</evidence>
<keyword evidence="1" id="KW-0812">Transmembrane</keyword>
<dbReference type="OrthoDB" id="383056at2157"/>
<evidence type="ECO:0000256" key="1">
    <source>
        <dbReference type="SAM" id="Phobius"/>
    </source>
</evidence>
<dbReference type="RefSeq" id="WP_012901312.1">
    <property type="nucleotide sequence ID" value="NC_013665.1"/>
</dbReference>
<dbReference type="STRING" id="304371.MCP_2566"/>
<keyword evidence="1" id="KW-0472">Membrane</keyword>
<name>D1Z1R6_METPS</name>
<dbReference type="EMBL" id="AP011532">
    <property type="protein sequence ID" value="BAI62638.1"/>
    <property type="molecule type" value="Genomic_DNA"/>
</dbReference>
<dbReference type="InterPro" id="IPR055686">
    <property type="entry name" value="DUF7262"/>
</dbReference>
<dbReference type="InParanoid" id="D1Z1R6"/>
<accession>D1Z1R6</accession>